<dbReference type="EMBL" id="JTAI01000028">
    <property type="protein sequence ID" value="PPS92787.1"/>
    <property type="molecule type" value="Genomic_DNA"/>
</dbReference>
<dbReference type="OrthoDB" id="10261999at2759"/>
<gene>
    <name evidence="3" type="ORF">CHUDEA3_1260</name>
    <name evidence="4" type="ORF">GY17_00002648</name>
</gene>
<evidence type="ECO:0000313" key="4">
    <source>
        <dbReference type="EMBL" id="PPS92787.1"/>
    </source>
</evidence>
<dbReference type="InterPro" id="IPR001841">
    <property type="entry name" value="Znf_RING"/>
</dbReference>
<dbReference type="VEuPathDB" id="CryptoDB:GY17_00002648"/>
<dbReference type="Proteomes" id="UP001429100">
    <property type="component" value="Unassembled WGS sequence"/>
</dbReference>
<dbReference type="InterPro" id="IPR013083">
    <property type="entry name" value="Znf_RING/FYVE/PHD"/>
</dbReference>
<name>A0A0S4TCH6_CRYHO</name>
<dbReference type="VEuPathDB" id="CryptoDB:ChTU502y2012_389g0035"/>
<sequence length="266" mass="30660">MGNLIERENRGVQYPVREQITRRLSNTEYIFSEALNRNDPRISLNNEKQEKKLISVSKSKAIQNQCHINGLSIRYIPSLKRMRFEYDCIQDSILNIYNSNSLEENLINTEKPIFSHIVPKSLNKEFQCDLKSDLKQNFVLEIKPKSSSTNNTETIQLTFCEQIPKKENNTLESQIKIKRQCVLYNGKAFEIQNIFGLSNKSSKASKNDEDSEKCVICLTNNRETILLPCRHACLCKICSNTLFKNTRDCPICRNSVLGVVNIEDSK</sequence>
<feature type="domain" description="RING-type" evidence="2">
    <location>
        <begin position="214"/>
        <end position="253"/>
    </location>
</feature>
<dbReference type="Gene3D" id="3.30.40.10">
    <property type="entry name" value="Zinc/RING finger domain, C3HC4 (zinc finger)"/>
    <property type="match status" value="1"/>
</dbReference>
<dbReference type="SUPFAM" id="SSF57850">
    <property type="entry name" value="RING/U-box"/>
    <property type="match status" value="1"/>
</dbReference>
<keyword evidence="5" id="KW-1185">Reference proteome</keyword>
<evidence type="ECO:0000313" key="3">
    <source>
        <dbReference type="EMBL" id="CUV04980.1"/>
    </source>
</evidence>
<protein>
    <submittedName>
        <fullName evidence="4">RING domain protein</fullName>
    </submittedName>
</protein>
<dbReference type="GO" id="GO:0061630">
    <property type="term" value="F:ubiquitin protein ligase activity"/>
    <property type="evidence" value="ECO:0007669"/>
    <property type="project" value="UniProtKB-EC"/>
</dbReference>
<accession>A0A0S4TCH6</accession>
<reference evidence="3" key="2">
    <citation type="submission" date="2015-08" db="EMBL/GenBank/DDBJ databases">
        <authorList>
            <person name="Babu N.S."/>
            <person name="Beckwith C.J."/>
            <person name="Beseler K.G."/>
            <person name="Brison A."/>
            <person name="Carone J.V."/>
            <person name="Caskin T.P."/>
            <person name="Diamond M."/>
            <person name="Durham M.E."/>
            <person name="Foxe J.M."/>
            <person name="Go M."/>
            <person name="Henderson B.A."/>
            <person name="Jones I.B."/>
            <person name="McGettigan J.A."/>
            <person name="Micheletti S.J."/>
            <person name="Nasrallah M.E."/>
            <person name="Ortiz D."/>
            <person name="Piller C.R."/>
            <person name="Privatt S.R."/>
            <person name="Schneider S.L."/>
            <person name="Sharp S."/>
            <person name="Smith T.C."/>
            <person name="Stanton J.D."/>
            <person name="Ullery H.E."/>
            <person name="Wilson R.J."/>
            <person name="Serrano M.G."/>
            <person name="Buck G."/>
            <person name="Lee V."/>
            <person name="Wang Y."/>
            <person name="Carvalho R."/>
            <person name="Voegtly L."/>
            <person name="Shi R."/>
            <person name="Duckworth R."/>
            <person name="Johnson A."/>
            <person name="Loviza R."/>
            <person name="Walstead R."/>
            <person name="Shah Z."/>
            <person name="Kiflezghi M."/>
            <person name="Wade K."/>
            <person name="Ball S.L."/>
            <person name="Bradley K.W."/>
            <person name="Asai D.J."/>
            <person name="Bowman C.A."/>
            <person name="Russell D.A."/>
            <person name="Pope W.H."/>
            <person name="Jacobs-Sera D."/>
            <person name="Hendrix R.W."/>
            <person name="Hatfull G.F."/>
        </authorList>
    </citation>
    <scope>NUCLEOTIDE SEQUENCE [LARGE SCALE GENOMIC DNA]</scope>
</reference>
<dbReference type="PANTHER" id="PTHR22996:SF0">
    <property type="entry name" value="RE60872P-RELATED"/>
    <property type="match status" value="1"/>
</dbReference>
<dbReference type="VEuPathDB" id="CryptoDB:CHUDEA3_1260"/>
<dbReference type="PANTHER" id="PTHR22996">
    <property type="entry name" value="MAHOGUNIN"/>
    <property type="match status" value="1"/>
</dbReference>
<dbReference type="InterPro" id="IPR045194">
    <property type="entry name" value="MGRN1/RNF157-like"/>
</dbReference>
<dbReference type="GO" id="GO:0016567">
    <property type="term" value="P:protein ubiquitination"/>
    <property type="evidence" value="ECO:0007669"/>
    <property type="project" value="TreeGrafter"/>
</dbReference>
<dbReference type="GO" id="GO:0008270">
    <property type="term" value="F:zinc ion binding"/>
    <property type="evidence" value="ECO:0007669"/>
    <property type="project" value="UniProtKB-KW"/>
</dbReference>
<reference evidence="4 5" key="3">
    <citation type="submission" date="2017-10" db="EMBL/GenBank/DDBJ databases">
        <title>Consistent, comparative and evidence-based genome annotation and re-annotation for the closely-related species, Cryptosporidium parvum, C. hominis and C. tyzzeri.</title>
        <authorList>
            <person name="Baptista R.P."/>
            <person name="Li Y."/>
            <person name="Sateriale A."/>
            <person name="Striepen B."/>
            <person name="Kissinger J.C."/>
        </authorList>
    </citation>
    <scope>NUCLEOTIDE SEQUENCE [LARGE SCALE GENOMIC DNA]</scope>
    <source>
        <strain evidence="4">30976</strain>
    </source>
</reference>
<proteinExistence type="predicted"/>
<evidence type="ECO:0000313" key="5">
    <source>
        <dbReference type="Proteomes" id="UP001429100"/>
    </source>
</evidence>
<dbReference type="SMART" id="SM00184">
    <property type="entry name" value="RING"/>
    <property type="match status" value="1"/>
</dbReference>
<dbReference type="VEuPathDB" id="CryptoDB:Chro.30158"/>
<keyword evidence="1" id="KW-0863">Zinc-finger</keyword>
<organism evidence="3">
    <name type="scientific">Cryptosporidium hominis</name>
    <dbReference type="NCBI Taxonomy" id="237895"/>
    <lineage>
        <taxon>Eukaryota</taxon>
        <taxon>Sar</taxon>
        <taxon>Alveolata</taxon>
        <taxon>Apicomplexa</taxon>
        <taxon>Conoidasida</taxon>
        <taxon>Coccidia</taxon>
        <taxon>Eucoccidiorida</taxon>
        <taxon>Eimeriorina</taxon>
        <taxon>Cryptosporidiidae</taxon>
        <taxon>Cryptosporidium</taxon>
    </lineage>
</organism>
<dbReference type="AlphaFoldDB" id="A0A0S4TCH6"/>
<dbReference type="EMBL" id="LN877949">
    <property type="protein sequence ID" value="CUV04980.1"/>
    <property type="molecule type" value="Genomic_DNA"/>
</dbReference>
<dbReference type="PROSITE" id="PS50089">
    <property type="entry name" value="ZF_RING_2"/>
    <property type="match status" value="1"/>
</dbReference>
<evidence type="ECO:0000256" key="1">
    <source>
        <dbReference type="PROSITE-ProRule" id="PRU00175"/>
    </source>
</evidence>
<evidence type="ECO:0000259" key="2">
    <source>
        <dbReference type="PROSITE" id="PS50089"/>
    </source>
</evidence>
<keyword evidence="1" id="KW-0862">Zinc</keyword>
<dbReference type="Proteomes" id="UP000199752">
    <property type="component" value="Chromosome 3"/>
</dbReference>
<keyword evidence="1" id="KW-0479">Metal-binding</keyword>
<reference evidence="4 5" key="1">
    <citation type="submission" date="2014-11" db="EMBL/GenBank/DDBJ databases">
        <title>Comparative genomic analysis of Cryptosporidium hominis reveals occurrence of genetic recombination in virulent subtypes.</title>
        <authorList>
            <person name="Guo Y."/>
            <person name="Tang K."/>
            <person name="Frace M."/>
            <person name="Li N."/>
            <person name="Roellig D.M."/>
            <person name="Sammons S."/>
            <person name="Knipe K."/>
            <person name="Rowe L."/>
            <person name="Feng Y."/>
            <person name="Xiao L."/>
        </authorList>
    </citation>
    <scope>NUCLEOTIDE SEQUENCE [LARGE SCALE GENOMIC DNA]</scope>
    <source>
        <strain evidence="4">30976</strain>
    </source>
</reference>
<dbReference type="Pfam" id="PF13920">
    <property type="entry name" value="zf-C3HC4_3"/>
    <property type="match status" value="1"/>
</dbReference>